<dbReference type="Proteomes" id="UP000053647">
    <property type="component" value="Unassembled WGS sequence"/>
</dbReference>
<dbReference type="OrthoDB" id="2676113at2759"/>
<organism evidence="2 3">
    <name type="scientific">Paxillus involutus ATCC 200175</name>
    <dbReference type="NCBI Taxonomy" id="664439"/>
    <lineage>
        <taxon>Eukaryota</taxon>
        <taxon>Fungi</taxon>
        <taxon>Dikarya</taxon>
        <taxon>Basidiomycota</taxon>
        <taxon>Agaricomycotina</taxon>
        <taxon>Agaricomycetes</taxon>
        <taxon>Agaricomycetidae</taxon>
        <taxon>Boletales</taxon>
        <taxon>Paxilineae</taxon>
        <taxon>Paxillaceae</taxon>
        <taxon>Paxillus</taxon>
    </lineage>
</organism>
<evidence type="ECO:0000256" key="1">
    <source>
        <dbReference type="SAM" id="MobiDB-lite"/>
    </source>
</evidence>
<accession>A0A0C9U5I6</accession>
<evidence type="ECO:0000313" key="2">
    <source>
        <dbReference type="EMBL" id="KIJ14471.1"/>
    </source>
</evidence>
<sequence length="277" mass="30298">MTNKAGLYTFVPMNARLLANGMVHRSLAPNVVTMKLRNLGLKHGGVNVFWELVAMSLYQPTGVHDLRGLSSLSPASVKMSHVGTITFGLPRSIPRRASDADNVNLAGHHYCGPRPPNEDKDLQIAVATALPPGGLLESVLLSLKEGEILSDSMVRRLRRKDVEAKAATAQGRAPVSDSQRRKQKKKAAATLQATKRKGNTQAPSETSSDYEALFLAEHERASGRSRPQQGSLRSRETLPFTISIDATLLNVERRKVTAEDVERLAGSVSRHRRIDLQ</sequence>
<name>A0A0C9U5I6_PAXIN</name>
<keyword evidence="3" id="KW-1185">Reference proteome</keyword>
<reference evidence="3" key="2">
    <citation type="submission" date="2015-01" db="EMBL/GenBank/DDBJ databases">
        <title>Evolutionary Origins and Diversification of the Mycorrhizal Mutualists.</title>
        <authorList>
            <consortium name="DOE Joint Genome Institute"/>
            <consortium name="Mycorrhizal Genomics Consortium"/>
            <person name="Kohler A."/>
            <person name="Kuo A."/>
            <person name="Nagy L.G."/>
            <person name="Floudas D."/>
            <person name="Copeland A."/>
            <person name="Barry K.W."/>
            <person name="Cichocki N."/>
            <person name="Veneault-Fourrey C."/>
            <person name="LaButti K."/>
            <person name="Lindquist E.A."/>
            <person name="Lipzen A."/>
            <person name="Lundell T."/>
            <person name="Morin E."/>
            <person name="Murat C."/>
            <person name="Riley R."/>
            <person name="Ohm R."/>
            <person name="Sun H."/>
            <person name="Tunlid A."/>
            <person name="Henrissat B."/>
            <person name="Grigoriev I.V."/>
            <person name="Hibbett D.S."/>
            <person name="Martin F."/>
        </authorList>
    </citation>
    <scope>NUCLEOTIDE SEQUENCE [LARGE SCALE GENOMIC DNA]</scope>
    <source>
        <strain evidence="3">ATCC 200175</strain>
    </source>
</reference>
<dbReference type="HOGENOM" id="CLU_1005106_0_0_1"/>
<gene>
    <name evidence="2" type="ORF">PAXINDRAFT_100185</name>
</gene>
<evidence type="ECO:0000313" key="3">
    <source>
        <dbReference type="Proteomes" id="UP000053647"/>
    </source>
</evidence>
<dbReference type="AlphaFoldDB" id="A0A0C9U5I6"/>
<reference evidence="2 3" key="1">
    <citation type="submission" date="2014-06" db="EMBL/GenBank/DDBJ databases">
        <authorList>
            <consortium name="DOE Joint Genome Institute"/>
            <person name="Kuo A."/>
            <person name="Kohler A."/>
            <person name="Nagy L.G."/>
            <person name="Floudas D."/>
            <person name="Copeland A."/>
            <person name="Barry K.W."/>
            <person name="Cichocki N."/>
            <person name="Veneault-Fourrey C."/>
            <person name="LaButti K."/>
            <person name="Lindquist E.A."/>
            <person name="Lipzen A."/>
            <person name="Lundell T."/>
            <person name="Morin E."/>
            <person name="Murat C."/>
            <person name="Sun H."/>
            <person name="Tunlid A."/>
            <person name="Henrissat B."/>
            <person name="Grigoriev I.V."/>
            <person name="Hibbett D.S."/>
            <person name="Martin F."/>
            <person name="Nordberg H.P."/>
            <person name="Cantor M.N."/>
            <person name="Hua S.X."/>
        </authorList>
    </citation>
    <scope>NUCLEOTIDE SEQUENCE [LARGE SCALE GENOMIC DNA]</scope>
    <source>
        <strain evidence="2 3">ATCC 200175</strain>
    </source>
</reference>
<feature type="region of interest" description="Disordered" evidence="1">
    <location>
        <begin position="164"/>
        <end position="208"/>
    </location>
</feature>
<proteinExistence type="predicted"/>
<feature type="compositionally biased region" description="Polar residues" evidence="1">
    <location>
        <begin position="199"/>
        <end position="208"/>
    </location>
</feature>
<dbReference type="EMBL" id="KN819343">
    <property type="protein sequence ID" value="KIJ14471.1"/>
    <property type="molecule type" value="Genomic_DNA"/>
</dbReference>
<protein>
    <submittedName>
        <fullName evidence="2">Uncharacterized protein</fullName>
    </submittedName>
</protein>